<comment type="caution">
    <text evidence="2">The sequence shown here is derived from an EMBL/GenBank/DDBJ whole genome shotgun (WGS) entry which is preliminary data.</text>
</comment>
<dbReference type="PANTHER" id="PTHR38692:SF1">
    <property type="entry name" value="PROTEIN SMG"/>
    <property type="match status" value="1"/>
</dbReference>
<comment type="similarity">
    <text evidence="1">Belongs to the Smg family.</text>
</comment>
<dbReference type="InterPro" id="IPR007456">
    <property type="entry name" value="Smg"/>
</dbReference>
<evidence type="ECO:0000256" key="1">
    <source>
        <dbReference type="HAMAP-Rule" id="MF_00598"/>
    </source>
</evidence>
<dbReference type="PANTHER" id="PTHR38692">
    <property type="entry name" value="PROTEIN SMG"/>
    <property type="match status" value="1"/>
</dbReference>
<accession>A0A423PGB7</accession>
<gene>
    <name evidence="1" type="primary">smg</name>
    <name evidence="2" type="ORF">SAOR_13865</name>
</gene>
<sequence>MNENLLDVLLYLFENFSLTEAEHAANVRDDLGDAGFFPDEIDDAFAWIRATQPEGQALALSPSADAIRVYAEHETRVLDAECRGYIARLEQCGVLSATAREIVIDRLMALAEDESEGAEIEQLKWVVMMVLSSGGEDQAYAHMESLIHAESPGASH</sequence>
<name>A0A423PGB7_9GAMM</name>
<evidence type="ECO:0000313" key="3">
    <source>
        <dbReference type="Proteomes" id="UP000283993"/>
    </source>
</evidence>
<protein>
    <recommendedName>
        <fullName evidence="1">Protein Smg homolog</fullName>
    </recommendedName>
</protein>
<dbReference type="RefSeq" id="WP_123591439.1">
    <property type="nucleotide sequence ID" value="NZ_AYKH01000041.1"/>
</dbReference>
<organism evidence="2 3">
    <name type="scientific">Salinisphaera orenii MK-B5</name>
    <dbReference type="NCBI Taxonomy" id="856730"/>
    <lineage>
        <taxon>Bacteria</taxon>
        <taxon>Pseudomonadati</taxon>
        <taxon>Pseudomonadota</taxon>
        <taxon>Gammaproteobacteria</taxon>
        <taxon>Salinisphaerales</taxon>
        <taxon>Salinisphaeraceae</taxon>
        <taxon>Salinisphaera</taxon>
    </lineage>
</organism>
<keyword evidence="3" id="KW-1185">Reference proteome</keyword>
<dbReference type="HAMAP" id="MF_00598">
    <property type="entry name" value="Smg"/>
    <property type="match status" value="1"/>
</dbReference>
<dbReference type="EMBL" id="AYKH01000041">
    <property type="protein sequence ID" value="ROO24624.1"/>
    <property type="molecule type" value="Genomic_DNA"/>
</dbReference>
<evidence type="ECO:0000313" key="2">
    <source>
        <dbReference type="EMBL" id="ROO24624.1"/>
    </source>
</evidence>
<proteinExistence type="inferred from homology"/>
<dbReference type="Pfam" id="PF04361">
    <property type="entry name" value="DUF494"/>
    <property type="match status" value="1"/>
</dbReference>
<dbReference type="Proteomes" id="UP000283993">
    <property type="component" value="Unassembled WGS sequence"/>
</dbReference>
<dbReference type="AlphaFoldDB" id="A0A423PGB7"/>
<reference evidence="2 3" key="1">
    <citation type="submission" date="2013-10" db="EMBL/GenBank/DDBJ databases">
        <title>Salinisphaera orenii MK-B5 Genome Sequencing.</title>
        <authorList>
            <person name="Lai Q."/>
            <person name="Li C."/>
            <person name="Shao Z."/>
        </authorList>
    </citation>
    <scope>NUCLEOTIDE SEQUENCE [LARGE SCALE GENOMIC DNA]</scope>
    <source>
        <strain evidence="2 3">MK-B5</strain>
    </source>
</reference>